<keyword evidence="2" id="KW-0732">Signal</keyword>
<evidence type="ECO:0000256" key="1">
    <source>
        <dbReference type="SAM" id="MobiDB-lite"/>
    </source>
</evidence>
<dbReference type="EMBL" id="CP054719">
    <property type="protein sequence ID" value="QOL20224.1"/>
    <property type="molecule type" value="Genomic_DNA"/>
</dbReference>
<proteinExistence type="predicted"/>
<dbReference type="RefSeq" id="WP_350331779.1">
    <property type="nucleotide sequence ID" value="NZ_CP054719.1"/>
</dbReference>
<dbReference type="KEGG" id="pbal:CPBP_01007"/>
<organism evidence="3 4">
    <name type="scientific">Candidatus Bodocaedibacter vickermanii</name>
    <dbReference type="NCBI Taxonomy" id="2741701"/>
    <lineage>
        <taxon>Bacteria</taxon>
        <taxon>Pseudomonadati</taxon>
        <taxon>Pseudomonadota</taxon>
        <taxon>Alphaproteobacteria</taxon>
        <taxon>Holosporales</taxon>
        <taxon>Candidatus Paracaedibacteraceae</taxon>
        <taxon>Candidatus Bodocaedibacter</taxon>
    </lineage>
</organism>
<gene>
    <name evidence="3" type="ORF">CPBP_01007</name>
</gene>
<feature type="chain" id="PRO_5032332783" evidence="2">
    <location>
        <begin position="19"/>
        <end position="156"/>
    </location>
</feature>
<protein>
    <submittedName>
        <fullName evidence="3">Uncharacterized protein</fullName>
    </submittedName>
</protein>
<name>A0A7L9RUH0_9PROT</name>
<feature type="region of interest" description="Disordered" evidence="1">
    <location>
        <begin position="135"/>
        <end position="156"/>
    </location>
</feature>
<evidence type="ECO:0000313" key="3">
    <source>
        <dbReference type="EMBL" id="QOL20224.1"/>
    </source>
</evidence>
<evidence type="ECO:0000256" key="2">
    <source>
        <dbReference type="SAM" id="SignalP"/>
    </source>
</evidence>
<evidence type="ECO:0000313" key="4">
    <source>
        <dbReference type="Proteomes" id="UP000594001"/>
    </source>
</evidence>
<reference evidence="3 4" key="1">
    <citation type="submission" date="2020-06" db="EMBL/GenBank/DDBJ databases">
        <title>The endosymbiont of the kinetoplastid Bodo saltans is a Paracaedibacter-like alpha-proteobacterium possessing a putative toxin-antitoxin system.</title>
        <authorList>
            <person name="Midha S."/>
            <person name="Rigden D.J."/>
            <person name="Siozios S."/>
            <person name="Hurst G.D.D."/>
            <person name="Jackson A.P."/>
        </authorList>
    </citation>
    <scope>NUCLEOTIDE SEQUENCE [LARGE SCALE GENOMIC DNA]</scope>
    <source>
        <strain evidence="3">Lake Konstanz</strain>
    </source>
</reference>
<keyword evidence="4" id="KW-1185">Reference proteome</keyword>
<dbReference type="Proteomes" id="UP000594001">
    <property type="component" value="Chromosome"/>
</dbReference>
<sequence>MLKIALILCLGLAPNVSASIATAVAGVRVAQTARGLLVENVTSWRERDPYSGVIQNSGITATDTSRMNAINRILANSAHISRESHDAPIEAQLREARFWEEQTEQLAAANRLRALLRNLDPAQIPLELRHYFQTGQSAVSSNSNQETASSPPTQSK</sequence>
<accession>A0A7L9RUH0</accession>
<feature type="signal peptide" evidence="2">
    <location>
        <begin position="1"/>
        <end position="18"/>
    </location>
</feature>
<dbReference type="AlphaFoldDB" id="A0A7L9RUH0"/>